<dbReference type="AlphaFoldDB" id="A0A9D4QLG9"/>
<gene>
    <name evidence="1" type="ORF">DPMN_108945</name>
</gene>
<evidence type="ECO:0000313" key="1">
    <source>
        <dbReference type="EMBL" id="KAH3835591.1"/>
    </source>
</evidence>
<sequence>MQAYKGCPPPTSLEVSSSTGCCFIRLHNISFEILSRERILRNFLRKMLVKTCISLMVVTVFLRISVPLDDYWVDDVLKSLIFVVMPIALYPRI</sequence>
<reference evidence="1" key="2">
    <citation type="submission" date="2020-11" db="EMBL/GenBank/DDBJ databases">
        <authorList>
            <person name="McCartney M.A."/>
            <person name="Auch B."/>
            <person name="Kono T."/>
            <person name="Mallez S."/>
            <person name="Becker A."/>
            <person name="Gohl D.M."/>
            <person name="Silverstein K.A.T."/>
            <person name="Koren S."/>
            <person name="Bechman K.B."/>
            <person name="Herman A."/>
            <person name="Abrahante J.E."/>
            <person name="Garbe J."/>
        </authorList>
    </citation>
    <scope>NUCLEOTIDE SEQUENCE</scope>
    <source>
        <strain evidence="1">Duluth1</strain>
        <tissue evidence="1">Whole animal</tissue>
    </source>
</reference>
<keyword evidence="2" id="KW-1185">Reference proteome</keyword>
<accession>A0A9D4QLG9</accession>
<protein>
    <recommendedName>
        <fullName evidence="3">Transmembrane protein</fullName>
    </recommendedName>
</protein>
<reference evidence="1" key="1">
    <citation type="journal article" date="2019" name="bioRxiv">
        <title>The Genome of the Zebra Mussel, Dreissena polymorpha: A Resource for Invasive Species Research.</title>
        <authorList>
            <person name="McCartney M.A."/>
            <person name="Auch B."/>
            <person name="Kono T."/>
            <person name="Mallez S."/>
            <person name="Zhang Y."/>
            <person name="Obille A."/>
            <person name="Becker A."/>
            <person name="Abrahante J.E."/>
            <person name="Garbe J."/>
            <person name="Badalamenti J.P."/>
            <person name="Herman A."/>
            <person name="Mangelson H."/>
            <person name="Liachko I."/>
            <person name="Sullivan S."/>
            <person name="Sone E.D."/>
            <person name="Koren S."/>
            <person name="Silverstein K.A.T."/>
            <person name="Beckman K.B."/>
            <person name="Gohl D.M."/>
        </authorList>
    </citation>
    <scope>NUCLEOTIDE SEQUENCE</scope>
    <source>
        <strain evidence="1">Duluth1</strain>
        <tissue evidence="1">Whole animal</tissue>
    </source>
</reference>
<dbReference type="EMBL" id="JAIWYP010000004">
    <property type="protein sequence ID" value="KAH3835591.1"/>
    <property type="molecule type" value="Genomic_DNA"/>
</dbReference>
<dbReference type="Proteomes" id="UP000828390">
    <property type="component" value="Unassembled WGS sequence"/>
</dbReference>
<evidence type="ECO:0008006" key="3">
    <source>
        <dbReference type="Google" id="ProtNLM"/>
    </source>
</evidence>
<proteinExistence type="predicted"/>
<evidence type="ECO:0000313" key="2">
    <source>
        <dbReference type="Proteomes" id="UP000828390"/>
    </source>
</evidence>
<comment type="caution">
    <text evidence="1">The sequence shown here is derived from an EMBL/GenBank/DDBJ whole genome shotgun (WGS) entry which is preliminary data.</text>
</comment>
<name>A0A9D4QLG9_DREPO</name>
<organism evidence="1 2">
    <name type="scientific">Dreissena polymorpha</name>
    <name type="common">Zebra mussel</name>
    <name type="synonym">Mytilus polymorpha</name>
    <dbReference type="NCBI Taxonomy" id="45954"/>
    <lineage>
        <taxon>Eukaryota</taxon>
        <taxon>Metazoa</taxon>
        <taxon>Spiralia</taxon>
        <taxon>Lophotrochozoa</taxon>
        <taxon>Mollusca</taxon>
        <taxon>Bivalvia</taxon>
        <taxon>Autobranchia</taxon>
        <taxon>Heteroconchia</taxon>
        <taxon>Euheterodonta</taxon>
        <taxon>Imparidentia</taxon>
        <taxon>Neoheterodontei</taxon>
        <taxon>Myida</taxon>
        <taxon>Dreissenoidea</taxon>
        <taxon>Dreissenidae</taxon>
        <taxon>Dreissena</taxon>
    </lineage>
</organism>